<evidence type="ECO:0000313" key="3">
    <source>
        <dbReference type="Proteomes" id="UP001179280"/>
    </source>
</evidence>
<dbReference type="Proteomes" id="UP001179280">
    <property type="component" value="Unassembled WGS sequence"/>
</dbReference>
<dbReference type="EMBL" id="JAFBCV010000013">
    <property type="protein sequence ID" value="MBM7840336.1"/>
    <property type="molecule type" value="Genomic_DNA"/>
</dbReference>
<reference evidence="2" key="1">
    <citation type="submission" date="2021-01" db="EMBL/GenBank/DDBJ databases">
        <title>Genomic Encyclopedia of Type Strains, Phase IV (KMG-IV): sequencing the most valuable type-strain genomes for metagenomic binning, comparative biology and taxonomic classification.</title>
        <authorList>
            <person name="Goeker M."/>
        </authorList>
    </citation>
    <scope>NUCLEOTIDE SEQUENCE</scope>
    <source>
        <strain evidence="2">DSM 21943</strain>
    </source>
</reference>
<sequence>MSDLFGRLKNGLRTHWNNQEGVVFPITLAVFIGLTSLLLWQINEYNRERLIVHQQKELLQLETLIQLGVVQALVDPKTEERTINLSDGMVTVRVNEANSYVDLHAVLKKGSERKARVYYEGKRIIQYDEGF</sequence>
<gene>
    <name evidence="2" type="ORF">JOC54_003617</name>
</gene>
<comment type="caution">
    <text evidence="2">The sequence shown here is derived from an EMBL/GenBank/DDBJ whole genome shotgun (WGS) entry which is preliminary data.</text>
</comment>
<evidence type="ECO:0000256" key="1">
    <source>
        <dbReference type="SAM" id="Phobius"/>
    </source>
</evidence>
<protein>
    <submittedName>
        <fullName evidence="2">Uncharacterized protein</fullName>
    </submittedName>
</protein>
<keyword evidence="1" id="KW-1133">Transmembrane helix</keyword>
<keyword evidence="1" id="KW-0812">Transmembrane</keyword>
<name>A0ABS2SXS9_9BACI</name>
<keyword evidence="1" id="KW-0472">Membrane</keyword>
<keyword evidence="3" id="KW-1185">Reference proteome</keyword>
<dbReference type="InterPro" id="IPR020372">
    <property type="entry name" value="Competence_ComGG"/>
</dbReference>
<proteinExistence type="predicted"/>
<accession>A0ABS2SXS9</accession>
<evidence type="ECO:0000313" key="2">
    <source>
        <dbReference type="EMBL" id="MBM7840336.1"/>
    </source>
</evidence>
<feature type="transmembrane region" description="Helical" evidence="1">
    <location>
        <begin position="22"/>
        <end position="40"/>
    </location>
</feature>
<dbReference type="RefSeq" id="WP_204467883.1">
    <property type="nucleotide sequence ID" value="NZ_JAFBCV010000013.1"/>
</dbReference>
<dbReference type="Pfam" id="PF14173">
    <property type="entry name" value="ComGG"/>
    <property type="match status" value="1"/>
</dbReference>
<organism evidence="2 3">
    <name type="scientific">Shouchella xiaoxiensis</name>
    <dbReference type="NCBI Taxonomy" id="766895"/>
    <lineage>
        <taxon>Bacteria</taxon>
        <taxon>Bacillati</taxon>
        <taxon>Bacillota</taxon>
        <taxon>Bacilli</taxon>
        <taxon>Bacillales</taxon>
        <taxon>Bacillaceae</taxon>
        <taxon>Shouchella</taxon>
    </lineage>
</organism>